<proteinExistence type="predicted"/>
<dbReference type="EMBL" id="MU839000">
    <property type="protein sequence ID" value="KAK1770696.1"/>
    <property type="molecule type" value="Genomic_DNA"/>
</dbReference>
<evidence type="ECO:0000313" key="1">
    <source>
        <dbReference type="EMBL" id="KAK1770696.1"/>
    </source>
</evidence>
<accession>A0AAJ0FJJ5</accession>
<dbReference type="RefSeq" id="XP_060286909.1">
    <property type="nucleotide sequence ID" value="XM_060423229.1"/>
</dbReference>
<organism evidence="1 2">
    <name type="scientific">Phialemonium atrogriseum</name>
    <dbReference type="NCBI Taxonomy" id="1093897"/>
    <lineage>
        <taxon>Eukaryota</taxon>
        <taxon>Fungi</taxon>
        <taxon>Dikarya</taxon>
        <taxon>Ascomycota</taxon>
        <taxon>Pezizomycotina</taxon>
        <taxon>Sordariomycetes</taxon>
        <taxon>Sordariomycetidae</taxon>
        <taxon>Cephalothecales</taxon>
        <taxon>Cephalothecaceae</taxon>
        <taxon>Phialemonium</taxon>
    </lineage>
</organism>
<dbReference type="AlphaFoldDB" id="A0AAJ0FJJ5"/>
<name>A0AAJ0FJJ5_9PEZI</name>
<dbReference type="GeneID" id="85306416"/>
<protein>
    <submittedName>
        <fullName evidence="1">Uncharacterized protein</fullName>
    </submittedName>
</protein>
<dbReference type="Proteomes" id="UP001244011">
    <property type="component" value="Unassembled WGS sequence"/>
</dbReference>
<keyword evidence="2" id="KW-1185">Reference proteome</keyword>
<sequence length="254" mass="28572">MKYSNEPSCFNDYDCFSSSWIRVLTEVGWGLRRDLAGVAAGWAVVVPVSRRRCLAASAGKRREARKLMEGRISLCQFGRHQAVPRSPMGPWVATARLWEQLIYRRAIGRKINFLHSSFHETFLLGWFLSKSCFNPRASWPLSDRDCLPTAHRESCLSPVRCLPRRRGFGQSLFPRGGGSRGGRKGGSCWLPWRRCLSHGTRSSNGPTLARGNGMLVMGPMSKGTFPFGSAPDSIRPSQIPPGSWRRDCRIERLF</sequence>
<gene>
    <name evidence="1" type="ORF">QBC33DRAFT_278590</name>
</gene>
<reference evidence="1" key="1">
    <citation type="submission" date="2023-06" db="EMBL/GenBank/DDBJ databases">
        <title>Genome-scale phylogeny and comparative genomics of the fungal order Sordariales.</title>
        <authorList>
            <consortium name="Lawrence Berkeley National Laboratory"/>
            <person name="Hensen N."/>
            <person name="Bonometti L."/>
            <person name="Westerberg I."/>
            <person name="Brannstrom I.O."/>
            <person name="Guillou S."/>
            <person name="Cros-Aarteil S."/>
            <person name="Calhoun S."/>
            <person name="Haridas S."/>
            <person name="Kuo A."/>
            <person name="Mondo S."/>
            <person name="Pangilinan J."/>
            <person name="Riley R."/>
            <person name="Labutti K."/>
            <person name="Andreopoulos B."/>
            <person name="Lipzen A."/>
            <person name="Chen C."/>
            <person name="Yanf M."/>
            <person name="Daum C."/>
            <person name="Ng V."/>
            <person name="Clum A."/>
            <person name="Steindorff A."/>
            <person name="Ohm R."/>
            <person name="Martin F."/>
            <person name="Silar P."/>
            <person name="Natvig D."/>
            <person name="Lalanne C."/>
            <person name="Gautier V."/>
            <person name="Ament-Velasquez S.L."/>
            <person name="Kruys A."/>
            <person name="Hutchinson M.I."/>
            <person name="Powell A.J."/>
            <person name="Barry K."/>
            <person name="Miller A.N."/>
            <person name="Grigoriev I.V."/>
            <person name="Debuchy R."/>
            <person name="Gladieux P."/>
            <person name="Thoren M.H."/>
            <person name="Johannesson H."/>
        </authorList>
    </citation>
    <scope>NUCLEOTIDE SEQUENCE</scope>
    <source>
        <strain evidence="1">8032-3</strain>
    </source>
</reference>
<evidence type="ECO:0000313" key="2">
    <source>
        <dbReference type="Proteomes" id="UP001244011"/>
    </source>
</evidence>
<comment type="caution">
    <text evidence="1">The sequence shown here is derived from an EMBL/GenBank/DDBJ whole genome shotgun (WGS) entry which is preliminary data.</text>
</comment>